<gene>
    <name evidence="10" type="primary">cbiN</name>
    <name evidence="11" type="ORF">SAMN02745975_01128</name>
</gene>
<feature type="transmembrane region" description="Helical" evidence="10">
    <location>
        <begin position="65"/>
        <end position="83"/>
    </location>
</feature>
<evidence type="ECO:0000256" key="1">
    <source>
        <dbReference type="ARBA" id="ARBA00022426"/>
    </source>
</evidence>
<evidence type="ECO:0000256" key="4">
    <source>
        <dbReference type="ARBA" id="ARBA00022573"/>
    </source>
</evidence>
<dbReference type="NCBIfam" id="TIGR01165">
    <property type="entry name" value="cbiN"/>
    <property type="match status" value="1"/>
</dbReference>
<evidence type="ECO:0000256" key="5">
    <source>
        <dbReference type="ARBA" id="ARBA00022692"/>
    </source>
</evidence>
<comment type="function">
    <text evidence="10">Part of the energy-coupling factor (ECF) transporter complex CbiMNOQ involved in cobalt import.</text>
</comment>
<comment type="similarity">
    <text evidence="10">Belongs to the CbiN family.</text>
</comment>
<keyword evidence="2 10" id="KW-0813">Transport</keyword>
<organism evidence="11 12">
    <name type="scientific">Geosporobacter subterraneus DSM 17957</name>
    <dbReference type="NCBI Taxonomy" id="1121919"/>
    <lineage>
        <taxon>Bacteria</taxon>
        <taxon>Bacillati</taxon>
        <taxon>Bacillota</taxon>
        <taxon>Clostridia</taxon>
        <taxon>Peptostreptococcales</taxon>
        <taxon>Thermotaleaceae</taxon>
        <taxon>Geosporobacter</taxon>
    </lineage>
</organism>
<evidence type="ECO:0000256" key="2">
    <source>
        <dbReference type="ARBA" id="ARBA00022448"/>
    </source>
</evidence>
<dbReference type="UniPathway" id="UPA00148"/>
<dbReference type="HAMAP" id="MF_00330">
    <property type="entry name" value="CbiN"/>
    <property type="match status" value="1"/>
</dbReference>
<dbReference type="STRING" id="1121919.SAMN02745975_01128"/>
<proteinExistence type="inferred from homology"/>
<evidence type="ECO:0000313" key="12">
    <source>
        <dbReference type="Proteomes" id="UP000184536"/>
    </source>
</evidence>
<comment type="subunit">
    <text evidence="10">Forms an energy-coupling factor (ECF) transporter complex composed of an ATP-binding protein (A component, CbiO), a transmembrane protein (T component, CbiQ) and 2 possible substrate-capture proteins (S components, CbiM and CbiN) of unknown stoichimetry.</text>
</comment>
<keyword evidence="12" id="KW-1185">Reference proteome</keyword>
<evidence type="ECO:0000256" key="10">
    <source>
        <dbReference type="HAMAP-Rule" id="MF_00330"/>
    </source>
</evidence>
<keyword evidence="8 10" id="KW-0472">Membrane</keyword>
<evidence type="ECO:0000256" key="6">
    <source>
        <dbReference type="ARBA" id="ARBA00022989"/>
    </source>
</evidence>
<evidence type="ECO:0000256" key="8">
    <source>
        <dbReference type="ARBA" id="ARBA00023136"/>
    </source>
</evidence>
<keyword evidence="9 10" id="KW-0170">Cobalt</keyword>
<accession>A0A1M6FXQ7</accession>
<dbReference type="GO" id="GO:0015087">
    <property type="term" value="F:cobalt ion transmembrane transporter activity"/>
    <property type="evidence" value="ECO:0007669"/>
    <property type="project" value="UniProtKB-UniRule"/>
</dbReference>
<evidence type="ECO:0000313" key="11">
    <source>
        <dbReference type="EMBL" id="SHJ02442.1"/>
    </source>
</evidence>
<comment type="pathway">
    <text evidence="10">Cofactor biosynthesis; adenosylcobalamin biosynthesis.</text>
</comment>
<dbReference type="PANTHER" id="PTHR38662:SF1">
    <property type="entry name" value="COBALT TRANSPORT PROTEIN CBIN"/>
    <property type="match status" value="1"/>
</dbReference>
<protein>
    <recommendedName>
        <fullName evidence="10">Cobalt transport protein CbiN</fullName>
    </recommendedName>
    <alternativeName>
        <fullName evidence="10">Energy-coupling factor transporter probable substrate-capture protein CbiN</fullName>
        <shortName evidence="10">ECF transporter S component CbiN</shortName>
    </alternativeName>
</protein>
<dbReference type="EMBL" id="FQZV01000012">
    <property type="protein sequence ID" value="SHJ02442.1"/>
    <property type="molecule type" value="Genomic_DNA"/>
</dbReference>
<comment type="subcellular location">
    <subcellularLocation>
        <location evidence="10">Cell membrane</location>
        <topology evidence="10">Multi-pass membrane protein</topology>
    </subcellularLocation>
</comment>
<dbReference type="OrthoDB" id="1551318at2"/>
<keyword evidence="7 10" id="KW-0406">Ion transport</keyword>
<dbReference type="AlphaFoldDB" id="A0A1M6FXQ7"/>
<reference evidence="12" key="1">
    <citation type="submission" date="2016-11" db="EMBL/GenBank/DDBJ databases">
        <authorList>
            <person name="Varghese N."/>
            <person name="Submissions S."/>
        </authorList>
    </citation>
    <scope>NUCLEOTIDE SEQUENCE [LARGE SCALE GENOMIC DNA]</scope>
    <source>
        <strain evidence="12">DSM 17957</strain>
    </source>
</reference>
<evidence type="ECO:0000256" key="9">
    <source>
        <dbReference type="ARBA" id="ARBA00023285"/>
    </source>
</evidence>
<keyword evidence="1 10" id="KW-0171">Cobalt transport</keyword>
<dbReference type="InterPro" id="IPR003705">
    <property type="entry name" value="CbiN"/>
</dbReference>
<dbReference type="GO" id="GO:0009236">
    <property type="term" value="P:cobalamin biosynthetic process"/>
    <property type="evidence" value="ECO:0007669"/>
    <property type="project" value="UniProtKB-UniRule"/>
</dbReference>
<dbReference type="RefSeq" id="WP_110940378.1">
    <property type="nucleotide sequence ID" value="NZ_FQZV01000012.1"/>
</dbReference>
<evidence type="ECO:0000256" key="7">
    <source>
        <dbReference type="ARBA" id="ARBA00023065"/>
    </source>
</evidence>
<dbReference type="GO" id="GO:0005886">
    <property type="term" value="C:plasma membrane"/>
    <property type="evidence" value="ECO:0007669"/>
    <property type="project" value="UniProtKB-SubCell"/>
</dbReference>
<dbReference type="NCBIfam" id="NF002780">
    <property type="entry name" value="PRK02898.1"/>
    <property type="match status" value="1"/>
</dbReference>
<name>A0A1M6FXQ7_9FIRM</name>
<dbReference type="Pfam" id="PF02553">
    <property type="entry name" value="CbiN"/>
    <property type="match status" value="1"/>
</dbReference>
<keyword evidence="3 10" id="KW-1003">Cell membrane</keyword>
<evidence type="ECO:0000256" key="3">
    <source>
        <dbReference type="ARBA" id="ARBA00022475"/>
    </source>
</evidence>
<dbReference type="PANTHER" id="PTHR38662">
    <property type="entry name" value="COBALT TRANSPORT PROTEIN CBIN"/>
    <property type="match status" value="1"/>
</dbReference>
<feature type="transmembrane region" description="Helical" evidence="10">
    <location>
        <begin position="7"/>
        <end position="25"/>
    </location>
</feature>
<keyword evidence="6 10" id="KW-1133">Transmembrane helix</keyword>
<sequence>MKLWKKNMLLVLMVVVISIAPLLMLPDAEYGGADGEAEDMITTLQPDYEPWFESFWEPPSGEIESLLFALQAAIGTGFIAYYIGYMVGKNKNKAVTNS</sequence>
<keyword evidence="4 10" id="KW-0169">Cobalamin biosynthesis</keyword>
<dbReference type="Proteomes" id="UP000184536">
    <property type="component" value="Unassembled WGS sequence"/>
</dbReference>
<keyword evidence="5 10" id="KW-0812">Transmembrane</keyword>